<feature type="domain" description="PA14" evidence="3">
    <location>
        <begin position="999"/>
        <end position="1188"/>
    </location>
</feature>
<feature type="compositionally biased region" description="Low complexity" evidence="1">
    <location>
        <begin position="1352"/>
        <end position="1363"/>
    </location>
</feature>
<gene>
    <name evidence="4" type="ORF">OCV61_10750</name>
</gene>
<organism evidence="4 5">
    <name type="scientific">Blautia ammoniilytica</name>
    <dbReference type="NCBI Taxonomy" id="2981782"/>
    <lineage>
        <taxon>Bacteria</taxon>
        <taxon>Bacillati</taxon>
        <taxon>Bacillota</taxon>
        <taxon>Clostridia</taxon>
        <taxon>Lachnospirales</taxon>
        <taxon>Lachnospiraceae</taxon>
        <taxon>Blautia</taxon>
    </lineage>
</organism>
<dbReference type="Pfam" id="PF24547">
    <property type="entry name" value="DUF7601"/>
    <property type="match status" value="1"/>
</dbReference>
<keyword evidence="2" id="KW-0812">Transmembrane</keyword>
<sequence length="1424" mass="157430">MTNPQLNVTSKEAAVPSFKENGLPNYALLIHGNAQTKAVTGYADETRYPGYFVRVNPCWEKLHNSQPENYQTPGLWAACLYYKWNQNTGKYEVSDEDRENRGWNYIQNIENYEDTSDYYHCFYVNPKPDEVAAIVPLRCEGDQYSYYYTSGASDAKNYENSQSRNYCFQYQVFLNSTQEWLITGVKALDGQSSPTLVDGMVKGAWLTCGNGAAEHTGTVGADLEISTQVQTGGMLYGLKANGLPNIGFRMKVGELTGNGLSGQLKINITVPQAYQNGEAGMGYATGDEYRKSEQSRYWTYEITGKGGTKMTAVLFRNTVNGVYEVVDSKIASVDAENGGSFDLTGMDLQTGDILCVIPYSPEYTGLISERSYDGKYKSTLKSNVPGNNKVLPEALFGSTQKLRYFNFDYSLSLDGTGDILSVTGENGTEIENEAEVFYGKESVCDDGKYLQEAVLSVSAGEKIQGCGRLENGLPNYGLVFLPSVARERASACIEPILNTGEKYSWYVFEKYQQNTEGRYELAQDSQGETKVRIYRLSKEKKFVSHEAGEYVEILRPIIPTAKVSKEAGDKSGSTSFDWYPNSTGDRGGTYEATDKNGNVIYPQTGKARYSYSIIPTFVYLKKTNRWKTTDWEKTAPEIIDTTNMSYGVTGEVSYDSEKDRVIVLQELEIEYIHSSLQTLPDNGLPKNGLVIQNKNIGGSASELAEFNVRLDMAADGVEKMYFFAWLYRQDEEGNWHKAEKMNDTNDWINIRDINIYNPEGWLSITSSYGYGVHAHLKDNEAIVIMPQYDLYTFSYRIWLSNTREYDVVHGSCQIPSDVQHPSRHEFTGTLSHFPTENPKAEQLVIATSPKNVDAGGSETVSRLTNVRSLPVTLFDYDFGEWAHFVLGAQTAQYRFRYDPKNVKNTAVNTWYNNIFTGILKNRLGEDGLPVFNYTTPFSLFDTSVAAVNGGTKSVYQNVGFDFVYDPSANEYSYQSSLNHAGYDPGANKIYQYDKAIGIEGWDEKGAGFFPFNSFEDEGVWGTSEKNTKGIYLLDQLKTVDYHFGMSMEKDFIIPEDGTVAITDDQGNVSARKDMVFSFSGDDDAWLFVDGQLVLDMGGIHEAVSGSINFTKGTFTVTSSVTGDTRTQALSSVFADYPEAIGKWDDSAWAAGTKHIFSFFYLERGGTLSDCSIKFNLPVFKNFAVTKAVEGKDTQESFDFEMELLDGQGNAYTGNLYQLTDGKRTPVENGTGKYQFQLKAGETVQFSTQQECTAYRVTETKQGNWIAGWASTNGKSGEGNVTELLPTDCDVTVTNRYQEPTPTPAEPTITPTNTPTPQVTTTPAPEVSATPVPSVTVSKTPTPTKKAEPSDTPEPTVTVTVTEGPSGGSGNGGSGNGSSGGSGYSTNSPKTGDASDAALWQTLLLLAMGAILLTAMRIVRKQKEM</sequence>
<dbReference type="Proteomes" id="UP001652409">
    <property type="component" value="Unassembled WGS sequence"/>
</dbReference>
<name>A0ABT2TWI4_9FIRM</name>
<dbReference type="InterPro" id="IPR055382">
    <property type="entry name" value="DUF7601"/>
</dbReference>
<dbReference type="PROSITE" id="PS51820">
    <property type="entry name" value="PA14"/>
    <property type="match status" value="1"/>
</dbReference>
<keyword evidence="5" id="KW-1185">Reference proteome</keyword>
<accession>A0ABT2TWI4</accession>
<keyword evidence="2" id="KW-1133">Transmembrane helix</keyword>
<dbReference type="InterPro" id="IPR051154">
    <property type="entry name" value="Prespore-cell_inducing_factor"/>
</dbReference>
<dbReference type="RefSeq" id="WP_262582802.1">
    <property type="nucleotide sequence ID" value="NZ_JAOQJL010000019.1"/>
</dbReference>
<evidence type="ECO:0000313" key="4">
    <source>
        <dbReference type="EMBL" id="MCU6765887.1"/>
    </source>
</evidence>
<reference evidence="4 5" key="1">
    <citation type="journal article" date="2021" name="ISME Commun">
        <title>Automated analysis of genomic sequences facilitates high-throughput and comprehensive description of bacteria.</title>
        <authorList>
            <person name="Hitch T.C.A."/>
        </authorList>
    </citation>
    <scope>NUCLEOTIDE SEQUENCE [LARGE SCALE GENOMIC DNA]</scope>
    <source>
        <strain evidence="4 5">Sanger_23</strain>
    </source>
</reference>
<keyword evidence="2" id="KW-0472">Membrane</keyword>
<evidence type="ECO:0000256" key="2">
    <source>
        <dbReference type="SAM" id="Phobius"/>
    </source>
</evidence>
<dbReference type="Gene3D" id="2.60.40.1140">
    <property type="entry name" value="Collagen-binding surface protein Cna, B-type domain"/>
    <property type="match status" value="1"/>
</dbReference>
<evidence type="ECO:0000256" key="1">
    <source>
        <dbReference type="SAM" id="MobiDB-lite"/>
    </source>
</evidence>
<proteinExistence type="predicted"/>
<dbReference type="EMBL" id="JAOQJL010000019">
    <property type="protein sequence ID" value="MCU6765887.1"/>
    <property type="molecule type" value="Genomic_DNA"/>
</dbReference>
<feature type="transmembrane region" description="Helical" evidence="2">
    <location>
        <begin position="1397"/>
        <end position="1418"/>
    </location>
</feature>
<dbReference type="PANTHER" id="PTHR31137">
    <property type="entry name" value="PROTEIN PSIB-RELATED-RELATED"/>
    <property type="match status" value="1"/>
</dbReference>
<feature type="compositionally biased region" description="Low complexity" evidence="1">
    <location>
        <begin position="1305"/>
        <end position="1343"/>
    </location>
</feature>
<evidence type="ECO:0000259" key="3">
    <source>
        <dbReference type="PROSITE" id="PS51820"/>
    </source>
</evidence>
<evidence type="ECO:0000313" key="5">
    <source>
        <dbReference type="Proteomes" id="UP001652409"/>
    </source>
</evidence>
<feature type="compositionally biased region" description="Gly residues" evidence="1">
    <location>
        <begin position="1364"/>
        <end position="1382"/>
    </location>
</feature>
<feature type="region of interest" description="Disordered" evidence="1">
    <location>
        <begin position="1294"/>
        <end position="1391"/>
    </location>
</feature>
<comment type="caution">
    <text evidence="4">The sequence shown here is derived from an EMBL/GenBank/DDBJ whole genome shotgun (WGS) entry which is preliminary data.</text>
</comment>
<protein>
    <recommendedName>
        <fullName evidence="3">PA14 domain-containing protein</fullName>
    </recommendedName>
</protein>
<dbReference type="InterPro" id="IPR037524">
    <property type="entry name" value="PA14/GLEYA"/>
</dbReference>